<dbReference type="PANTHER" id="PTHR43674">
    <property type="entry name" value="NITRILASE C965.09-RELATED"/>
    <property type="match status" value="1"/>
</dbReference>
<dbReference type="Proteomes" id="UP000231702">
    <property type="component" value="Unassembled WGS sequence"/>
</dbReference>
<evidence type="ECO:0000313" key="6">
    <source>
        <dbReference type="Proteomes" id="UP000231702"/>
    </source>
</evidence>
<protein>
    <submittedName>
        <fullName evidence="3 4">Amidohydrolase</fullName>
    </submittedName>
</protein>
<feature type="domain" description="CN hydrolase" evidence="2">
    <location>
        <begin position="1"/>
        <end position="257"/>
    </location>
</feature>
<evidence type="ECO:0000259" key="2">
    <source>
        <dbReference type="PROSITE" id="PS50263"/>
    </source>
</evidence>
<dbReference type="PANTHER" id="PTHR43674:SF2">
    <property type="entry name" value="BETA-UREIDOPROPIONASE"/>
    <property type="match status" value="1"/>
</dbReference>
<keyword evidence="6" id="KW-1185">Reference proteome</keyword>
<organism evidence="4 5">
    <name type="scientific">Pseudooceanicola antarcticus</name>
    <dbReference type="NCBI Taxonomy" id="1247613"/>
    <lineage>
        <taxon>Bacteria</taxon>
        <taxon>Pseudomonadati</taxon>
        <taxon>Pseudomonadota</taxon>
        <taxon>Alphaproteobacteria</taxon>
        <taxon>Rhodobacterales</taxon>
        <taxon>Paracoccaceae</taxon>
        <taxon>Pseudooceanicola</taxon>
    </lineage>
</organism>
<dbReference type="EMBL" id="PGTD01000022">
    <property type="protein sequence ID" value="PJE26401.1"/>
    <property type="molecule type" value="Genomic_DNA"/>
</dbReference>
<dbReference type="GO" id="GO:0016811">
    <property type="term" value="F:hydrolase activity, acting on carbon-nitrogen (but not peptide) bonds, in linear amides"/>
    <property type="evidence" value="ECO:0007669"/>
    <property type="project" value="UniProtKB-ARBA"/>
</dbReference>
<name>A0A285JGG2_9RHOB</name>
<dbReference type="SUPFAM" id="SSF56317">
    <property type="entry name" value="Carbon-nitrogen hydrolase"/>
    <property type="match status" value="1"/>
</dbReference>
<dbReference type="InterPro" id="IPR050345">
    <property type="entry name" value="Aliph_Amidase/BUP"/>
</dbReference>
<dbReference type="OrthoDB" id="9811121at2"/>
<sequence length="290" mass="31303">MKVAAAAYPLDVFTSWTAYEAKLSAWVAEAAGQGASLLVFPEYGAMELASIGGEEICADLQAASRYISNLWGDVNALHLKLARAHGVHIVGASGPVIEAGRITNRAHLYAPNGQMGFQDKQVMTLWERDPWGVEGAGPLKVFDTQIGKLAISICYDSEFPLQARAQRDAELLLVPSATDALEGYWRVRIGAMARALEGQCVSVMSSIVGEYPLVEAVDVSWGMGGIFGPPDEGFPPTGVLAEGQMNQPGWTYAAVDLAAIRHVRQKGRVRNLAHWDEQSDDSSLETCDLR</sequence>
<keyword evidence="1 4" id="KW-0378">Hydrolase</keyword>
<evidence type="ECO:0000313" key="5">
    <source>
        <dbReference type="Proteomes" id="UP000231655"/>
    </source>
</evidence>
<dbReference type="AlphaFoldDB" id="A0A285JGG2"/>
<dbReference type="InterPro" id="IPR036526">
    <property type="entry name" value="C-N_Hydrolase_sf"/>
</dbReference>
<dbReference type="PROSITE" id="PS50263">
    <property type="entry name" value="CN_HYDROLASE"/>
    <property type="match status" value="1"/>
</dbReference>
<dbReference type="InterPro" id="IPR003010">
    <property type="entry name" value="C-N_Hydrolase"/>
</dbReference>
<gene>
    <name evidence="3" type="ORF">CVM39_17795</name>
    <name evidence="4" type="ORF">SAMN06297129_3744</name>
</gene>
<evidence type="ECO:0000313" key="3">
    <source>
        <dbReference type="EMBL" id="PJE26401.1"/>
    </source>
</evidence>
<reference evidence="4 5" key="1">
    <citation type="submission" date="2017-09" db="EMBL/GenBank/DDBJ databases">
        <authorList>
            <person name="Ehlers B."/>
            <person name="Leendertz F.H."/>
        </authorList>
    </citation>
    <scope>NUCLEOTIDE SEQUENCE [LARGE SCALE GENOMIC DNA]</scope>
    <source>
        <strain evidence="4 5">CGMCC 1.12662</strain>
    </source>
</reference>
<dbReference type="EMBL" id="OBEA01000009">
    <property type="protein sequence ID" value="SNY59364.1"/>
    <property type="molecule type" value="Genomic_DNA"/>
</dbReference>
<dbReference type="CDD" id="cd07574">
    <property type="entry name" value="nitrilase_Rim1_like"/>
    <property type="match status" value="1"/>
</dbReference>
<evidence type="ECO:0000256" key="1">
    <source>
        <dbReference type="ARBA" id="ARBA00022801"/>
    </source>
</evidence>
<evidence type="ECO:0000313" key="4">
    <source>
        <dbReference type="EMBL" id="SNY59364.1"/>
    </source>
</evidence>
<proteinExistence type="predicted"/>
<accession>A0A285JGG2</accession>
<dbReference type="RefSeq" id="WP_097147428.1">
    <property type="nucleotide sequence ID" value="NZ_OBEA01000009.1"/>
</dbReference>
<dbReference type="Gene3D" id="3.60.110.10">
    <property type="entry name" value="Carbon-nitrogen hydrolase"/>
    <property type="match status" value="1"/>
</dbReference>
<reference evidence="3 6" key="2">
    <citation type="journal article" date="2018" name="Int. J. Syst. Evol. Microbiol.">
        <title>Pseudooceanicola lipolyticus sp. nov., a marine alphaproteobacterium, reclassification of Oceanicola flagellatus as Pseudooceanicola flagellatus comb. nov. and emended description of the genus Pseudooceanicola.</title>
        <authorList>
            <person name="Huang M.-M."/>
            <person name="Guo L.-L."/>
            <person name="Wu Y.-H."/>
            <person name="Lai Q.-L."/>
            <person name="Shao Z.-Z."/>
            <person name="Wang C.-S."/>
            <person name="Wu M."/>
            <person name="Xu X.-W."/>
        </authorList>
    </citation>
    <scope>NUCLEOTIDE SEQUENCE [LARGE SCALE GENOMIC DNA]</scope>
    <source>
        <strain evidence="3 6">Ar-45</strain>
    </source>
</reference>
<dbReference type="Pfam" id="PF00795">
    <property type="entry name" value="CN_hydrolase"/>
    <property type="match status" value="1"/>
</dbReference>
<dbReference type="Proteomes" id="UP000231655">
    <property type="component" value="Unassembled WGS sequence"/>
</dbReference>